<accession>X0XP77</accession>
<evidence type="ECO:0000313" key="1">
    <source>
        <dbReference type="EMBL" id="GAG37142.1"/>
    </source>
</evidence>
<dbReference type="Gene3D" id="2.40.10.10">
    <property type="entry name" value="Trypsin-like serine proteases"/>
    <property type="match status" value="2"/>
</dbReference>
<dbReference type="PANTHER" id="PTHR46366:SF1">
    <property type="entry name" value="PDZ DOMAIN-CONTAINING PROTEIN C1685.05"/>
    <property type="match status" value="1"/>
</dbReference>
<organism evidence="1">
    <name type="scientific">marine sediment metagenome</name>
    <dbReference type="NCBI Taxonomy" id="412755"/>
    <lineage>
        <taxon>unclassified sequences</taxon>
        <taxon>metagenomes</taxon>
        <taxon>ecological metagenomes</taxon>
    </lineage>
</organism>
<dbReference type="PANTHER" id="PTHR46366">
    <property type="entry name" value="PRO-APOPTOTIC SERINE PROTEASE NMA111"/>
    <property type="match status" value="1"/>
</dbReference>
<gene>
    <name evidence="1" type="ORF">S01H1_63630</name>
</gene>
<dbReference type="Pfam" id="PF13365">
    <property type="entry name" value="Trypsin_2"/>
    <property type="match status" value="1"/>
</dbReference>
<proteinExistence type="predicted"/>
<sequence length="252" mass="27259">SLLLAGQASGAPPESWESVLDRVVPGVIAIRVSATRPFDTQVASASAATGFVVDAERGLILTNRHVVQPGPVRADALFLNHEKVDIWPIYRDPVHDFGFFRFDPSGVRFMKPRELPLAPEGARVGAEIRVIGNDAGEKLSILAGTIARLDREAPSYGGSRYNDFNTFYLQAASSSSGGSSGSPVIDRRGRVVGLNAGGKQRAASSFFLPLDRVVRALDLIRTGKPVTRGTIQAVFHYESYDELRRLGLRAQT</sequence>
<dbReference type="EMBL" id="BARS01041892">
    <property type="protein sequence ID" value="GAG37142.1"/>
    <property type="molecule type" value="Genomic_DNA"/>
</dbReference>
<dbReference type="InterPro" id="IPR009003">
    <property type="entry name" value="Peptidase_S1_PA"/>
</dbReference>
<protein>
    <recommendedName>
        <fullName evidence="2">Serine protease</fullName>
    </recommendedName>
</protein>
<dbReference type="GO" id="GO:0004252">
    <property type="term" value="F:serine-type endopeptidase activity"/>
    <property type="evidence" value="ECO:0007669"/>
    <property type="project" value="InterPro"/>
</dbReference>
<feature type="non-terminal residue" evidence="1">
    <location>
        <position position="1"/>
    </location>
</feature>
<evidence type="ECO:0008006" key="2">
    <source>
        <dbReference type="Google" id="ProtNLM"/>
    </source>
</evidence>
<dbReference type="PRINTS" id="PR00834">
    <property type="entry name" value="PROTEASES2C"/>
</dbReference>
<dbReference type="InterPro" id="IPR043504">
    <property type="entry name" value="Peptidase_S1_PA_chymotrypsin"/>
</dbReference>
<feature type="non-terminal residue" evidence="1">
    <location>
        <position position="252"/>
    </location>
</feature>
<dbReference type="GO" id="GO:0006508">
    <property type="term" value="P:proteolysis"/>
    <property type="evidence" value="ECO:0007669"/>
    <property type="project" value="InterPro"/>
</dbReference>
<reference evidence="1" key="1">
    <citation type="journal article" date="2014" name="Front. Microbiol.">
        <title>High frequency of phylogenetically diverse reductive dehalogenase-homologous genes in deep subseafloor sedimentary metagenomes.</title>
        <authorList>
            <person name="Kawai M."/>
            <person name="Futagami T."/>
            <person name="Toyoda A."/>
            <person name="Takaki Y."/>
            <person name="Nishi S."/>
            <person name="Hori S."/>
            <person name="Arai W."/>
            <person name="Tsubouchi T."/>
            <person name="Morono Y."/>
            <person name="Uchiyama I."/>
            <person name="Ito T."/>
            <person name="Fujiyama A."/>
            <person name="Inagaki F."/>
            <person name="Takami H."/>
        </authorList>
    </citation>
    <scope>NUCLEOTIDE SEQUENCE</scope>
    <source>
        <strain evidence="1">Expedition CK06-06</strain>
    </source>
</reference>
<dbReference type="InterPro" id="IPR001940">
    <property type="entry name" value="Peptidase_S1C"/>
</dbReference>
<name>X0XP77_9ZZZZ</name>
<comment type="caution">
    <text evidence="1">The sequence shown here is derived from an EMBL/GenBank/DDBJ whole genome shotgun (WGS) entry which is preliminary data.</text>
</comment>
<dbReference type="AlphaFoldDB" id="X0XP77"/>
<dbReference type="SUPFAM" id="SSF50494">
    <property type="entry name" value="Trypsin-like serine proteases"/>
    <property type="match status" value="1"/>
</dbReference>